<keyword evidence="4 6" id="KW-0067">ATP-binding</keyword>
<keyword evidence="3" id="KW-0547">Nucleotide-binding</keyword>
<accession>A0AA34WI93</accession>
<dbReference type="PANTHER" id="PTHR43166:SF4">
    <property type="entry name" value="PHOSPHONATES IMPORT ATP-BINDING PROTEIN PHNC"/>
    <property type="match status" value="1"/>
</dbReference>
<gene>
    <name evidence="6" type="ordered locus">G5S_0964</name>
</gene>
<evidence type="ECO:0000313" key="7">
    <source>
        <dbReference type="Proteomes" id="UP000008305"/>
    </source>
</evidence>
<dbReference type="Pfam" id="PF00005">
    <property type="entry name" value="ABC_tran"/>
    <property type="match status" value="1"/>
</dbReference>
<dbReference type="SUPFAM" id="SSF52540">
    <property type="entry name" value="P-loop containing nucleoside triphosphate hydrolases"/>
    <property type="match status" value="1"/>
</dbReference>
<dbReference type="RefSeq" id="WP_013712966.1">
    <property type="nucleotide sequence ID" value="NC_015408.1"/>
</dbReference>
<dbReference type="InterPro" id="IPR003439">
    <property type="entry name" value="ABC_transporter-like_ATP-bd"/>
</dbReference>
<evidence type="ECO:0000313" key="6">
    <source>
        <dbReference type="EMBL" id="AEB41888.1"/>
    </source>
</evidence>
<dbReference type="GO" id="GO:0005524">
    <property type="term" value="F:ATP binding"/>
    <property type="evidence" value="ECO:0007669"/>
    <property type="project" value="UniProtKB-KW"/>
</dbReference>
<evidence type="ECO:0000256" key="4">
    <source>
        <dbReference type="ARBA" id="ARBA00022840"/>
    </source>
</evidence>
<feature type="domain" description="ABC transporter" evidence="5">
    <location>
        <begin position="3"/>
        <end position="224"/>
    </location>
</feature>
<reference evidence="6 7" key="1">
    <citation type="journal article" date="2011" name="J. Bacteriol.">
        <title>Genome sequence of the obligate intracellular animal pathogen Chlamydia pecorum E58.</title>
        <authorList>
            <person name="Mojica S."/>
            <person name="Huot Creasy H."/>
            <person name="Daugherty S."/>
            <person name="Read T.D."/>
            <person name="Kim T."/>
            <person name="Kaltenboeck B."/>
            <person name="Bavoil P."/>
            <person name="Myers G.S."/>
        </authorList>
    </citation>
    <scope>NUCLEOTIDE SEQUENCE [LARGE SCALE GENOMIC DNA]</scope>
    <source>
        <strain evidence="6 7">E58</strain>
    </source>
</reference>
<dbReference type="InterPro" id="IPR050086">
    <property type="entry name" value="MetN_ABC_transporter-like"/>
</dbReference>
<proteinExistence type="inferred from homology"/>
<dbReference type="SMART" id="SM00382">
    <property type="entry name" value="AAA"/>
    <property type="match status" value="1"/>
</dbReference>
<organism evidence="6 7">
    <name type="scientific">Chlamydia pecorum (strain ATCC VR-628 / DSM 29919 / E58)</name>
    <name type="common">Chlamydophila pecorum</name>
    <dbReference type="NCBI Taxonomy" id="331635"/>
    <lineage>
        <taxon>Bacteria</taxon>
        <taxon>Pseudomonadati</taxon>
        <taxon>Chlamydiota</taxon>
        <taxon>Chlamydiia</taxon>
        <taxon>Chlamydiales</taxon>
        <taxon>Chlamydiaceae</taxon>
        <taxon>Chlamydia/Chlamydophila group</taxon>
        <taxon>Chlamydia</taxon>
    </lineage>
</organism>
<dbReference type="InterPro" id="IPR027417">
    <property type="entry name" value="P-loop_NTPase"/>
</dbReference>
<evidence type="ECO:0000256" key="1">
    <source>
        <dbReference type="ARBA" id="ARBA00005417"/>
    </source>
</evidence>
<dbReference type="PROSITE" id="PS00211">
    <property type="entry name" value="ABC_TRANSPORTER_1"/>
    <property type="match status" value="1"/>
</dbReference>
<dbReference type="InterPro" id="IPR017871">
    <property type="entry name" value="ABC_transporter-like_CS"/>
</dbReference>
<sequence>MSVRVENLSYRVKGKEILSNVSFSLECGHITLFVGKSGSGKTTLLRTLVGLAKPSEGKIFMDKESSPALVFQQPELFPHMTVLENCVHPQVHVKKASPQEAKDSAYELLITLGIENLGDSYPSQLSGGQKQRVAIVRSLCMGKRTLLFDEPTSALDPFSTAAFKSLLEELKAQDLAIGISTHDIPFVQSSLDRIYLIEQGKILGAYDSCEGALHREHPIFQYLEAARLLH</sequence>
<dbReference type="Proteomes" id="UP000008305">
    <property type="component" value="Chromosome"/>
</dbReference>
<evidence type="ECO:0000259" key="5">
    <source>
        <dbReference type="PROSITE" id="PS50893"/>
    </source>
</evidence>
<dbReference type="AlphaFoldDB" id="A0AA34WI93"/>
<keyword evidence="2" id="KW-0813">Transport</keyword>
<name>A0AA34WI93_CHLPE</name>
<dbReference type="PROSITE" id="PS50893">
    <property type="entry name" value="ABC_TRANSPORTER_2"/>
    <property type="match status" value="1"/>
</dbReference>
<evidence type="ECO:0000256" key="3">
    <source>
        <dbReference type="ARBA" id="ARBA00022741"/>
    </source>
</evidence>
<dbReference type="EMBL" id="CP002608">
    <property type="protein sequence ID" value="AEB41888.1"/>
    <property type="molecule type" value="Genomic_DNA"/>
</dbReference>
<dbReference type="GO" id="GO:0016887">
    <property type="term" value="F:ATP hydrolysis activity"/>
    <property type="evidence" value="ECO:0007669"/>
    <property type="project" value="InterPro"/>
</dbReference>
<evidence type="ECO:0000256" key="2">
    <source>
        <dbReference type="ARBA" id="ARBA00022448"/>
    </source>
</evidence>
<keyword evidence="7" id="KW-1185">Reference proteome</keyword>
<comment type="similarity">
    <text evidence="1">Belongs to the ABC transporter superfamily.</text>
</comment>
<dbReference type="PANTHER" id="PTHR43166">
    <property type="entry name" value="AMINO ACID IMPORT ATP-BINDING PROTEIN"/>
    <property type="match status" value="1"/>
</dbReference>
<dbReference type="Gene3D" id="3.40.50.300">
    <property type="entry name" value="P-loop containing nucleotide triphosphate hydrolases"/>
    <property type="match status" value="1"/>
</dbReference>
<dbReference type="KEGG" id="cpm:G5S_0964"/>
<dbReference type="InterPro" id="IPR003593">
    <property type="entry name" value="AAA+_ATPase"/>
</dbReference>
<protein>
    <submittedName>
        <fullName evidence="6">Amino acid ABC transporter, ATP-binding protein</fullName>
    </submittedName>
</protein>